<dbReference type="Proteomes" id="UP000799424">
    <property type="component" value="Unassembled WGS sequence"/>
</dbReference>
<keyword evidence="2" id="KW-1185">Reference proteome</keyword>
<proteinExistence type="predicted"/>
<protein>
    <submittedName>
        <fullName evidence="1">Uncharacterized protein</fullName>
    </submittedName>
</protein>
<organism evidence="1 2">
    <name type="scientific">Ophiobolus disseminans</name>
    <dbReference type="NCBI Taxonomy" id="1469910"/>
    <lineage>
        <taxon>Eukaryota</taxon>
        <taxon>Fungi</taxon>
        <taxon>Dikarya</taxon>
        <taxon>Ascomycota</taxon>
        <taxon>Pezizomycotina</taxon>
        <taxon>Dothideomycetes</taxon>
        <taxon>Pleosporomycetidae</taxon>
        <taxon>Pleosporales</taxon>
        <taxon>Pleosporineae</taxon>
        <taxon>Phaeosphaeriaceae</taxon>
        <taxon>Ophiobolus</taxon>
    </lineage>
</organism>
<dbReference type="OrthoDB" id="5273928at2759"/>
<dbReference type="AlphaFoldDB" id="A0A6A7A2A9"/>
<sequence length="330" mass="37946">MALRSCAWNAELFVPETLVWASWHYASQIYRHLLNTDSLTFNGWNVFVDAYPAEINPQQQFHVYPSKTDSYEPTQLPSIVNRLAKLDVGLVSFLCIRDFCLTFDDFKELINIPTLGALVLEQSRRHGLSEFHSRRFHDWGRAVQERNALQKLSLLVMCDFGIGRKAILEGVASFPALTLVGLQNSKTWSMSDAPQHTYGDWELLTESGLEKRGLKLQEFNTQQIWGSSYHTNYSKARKLYHLTKTFAHPSRDKSEEDRSVCITYGGWADRIITYEATSWFIRYSQREAPEDLEMPGVVVVPQDRAESANKRRKVRSRKNMDIGALLGAFR</sequence>
<gene>
    <name evidence="1" type="ORF">CC86DRAFT_393468</name>
</gene>
<dbReference type="EMBL" id="MU006224">
    <property type="protein sequence ID" value="KAF2827263.1"/>
    <property type="molecule type" value="Genomic_DNA"/>
</dbReference>
<evidence type="ECO:0000313" key="1">
    <source>
        <dbReference type="EMBL" id="KAF2827263.1"/>
    </source>
</evidence>
<evidence type="ECO:0000313" key="2">
    <source>
        <dbReference type="Proteomes" id="UP000799424"/>
    </source>
</evidence>
<accession>A0A6A7A2A9</accession>
<name>A0A6A7A2A9_9PLEO</name>
<reference evidence="1" key="1">
    <citation type="journal article" date="2020" name="Stud. Mycol.">
        <title>101 Dothideomycetes genomes: a test case for predicting lifestyles and emergence of pathogens.</title>
        <authorList>
            <person name="Haridas S."/>
            <person name="Albert R."/>
            <person name="Binder M."/>
            <person name="Bloem J."/>
            <person name="Labutti K."/>
            <person name="Salamov A."/>
            <person name="Andreopoulos B."/>
            <person name="Baker S."/>
            <person name="Barry K."/>
            <person name="Bills G."/>
            <person name="Bluhm B."/>
            <person name="Cannon C."/>
            <person name="Castanera R."/>
            <person name="Culley D."/>
            <person name="Daum C."/>
            <person name="Ezra D."/>
            <person name="Gonzalez J."/>
            <person name="Henrissat B."/>
            <person name="Kuo A."/>
            <person name="Liang C."/>
            <person name="Lipzen A."/>
            <person name="Lutzoni F."/>
            <person name="Magnuson J."/>
            <person name="Mondo S."/>
            <person name="Nolan M."/>
            <person name="Ohm R."/>
            <person name="Pangilinan J."/>
            <person name="Park H.-J."/>
            <person name="Ramirez L."/>
            <person name="Alfaro M."/>
            <person name="Sun H."/>
            <person name="Tritt A."/>
            <person name="Yoshinaga Y."/>
            <person name="Zwiers L.-H."/>
            <person name="Turgeon B."/>
            <person name="Goodwin S."/>
            <person name="Spatafora J."/>
            <person name="Crous P."/>
            <person name="Grigoriev I."/>
        </authorList>
    </citation>
    <scope>NUCLEOTIDE SEQUENCE</scope>
    <source>
        <strain evidence="1">CBS 113818</strain>
    </source>
</reference>